<sequence length="281" mass="31293">MDEMNKIDDVILPGFRFHPTDEELVDFYLRRKIQQQPLSIELIKQVDIYKYDPWDLPKLANSSAPPKKLLDKTLPANDSWAICRIFKKANMSMAQKALCHSWMNQLPESMVSDMLGQGTNSNQFISSENISCRTEIASAAIDQFFGSNELHQQVSSANLTACSENAHIFPSYKPINNSTVSKSSSQFPVLNGDFGDSSFIFSTLESSTDASSMLFNPDRLSFEGPNPAPSQWGITGQTIGFPFSLPPSDRTSWKATLPWDSPSPPCPSDMSTSYSTNKCYT</sequence>
<dbReference type="Proteomes" id="UP000828941">
    <property type="component" value="Chromosome 4"/>
</dbReference>
<evidence type="ECO:0000313" key="1">
    <source>
        <dbReference type="EMBL" id="KAI4346416.1"/>
    </source>
</evidence>
<evidence type="ECO:0000313" key="2">
    <source>
        <dbReference type="Proteomes" id="UP000828941"/>
    </source>
</evidence>
<reference evidence="1 2" key="1">
    <citation type="journal article" date="2022" name="DNA Res.">
        <title>Chromosomal-level genome assembly of the orchid tree Bauhinia variegata (Leguminosae; Cercidoideae) supports the allotetraploid origin hypothesis of Bauhinia.</title>
        <authorList>
            <person name="Zhong Y."/>
            <person name="Chen Y."/>
            <person name="Zheng D."/>
            <person name="Pang J."/>
            <person name="Liu Y."/>
            <person name="Luo S."/>
            <person name="Meng S."/>
            <person name="Qian L."/>
            <person name="Wei D."/>
            <person name="Dai S."/>
            <person name="Zhou R."/>
        </authorList>
    </citation>
    <scope>NUCLEOTIDE SEQUENCE [LARGE SCALE GENOMIC DNA]</scope>
    <source>
        <strain evidence="1">BV-YZ2020</strain>
    </source>
</reference>
<protein>
    <submittedName>
        <fullName evidence="1">Uncharacterized protein</fullName>
    </submittedName>
</protein>
<name>A0ACB9PDH8_BAUVA</name>
<dbReference type="EMBL" id="CM039429">
    <property type="protein sequence ID" value="KAI4346416.1"/>
    <property type="molecule type" value="Genomic_DNA"/>
</dbReference>
<proteinExistence type="predicted"/>
<gene>
    <name evidence="1" type="ORF">L6164_007313</name>
</gene>
<comment type="caution">
    <text evidence="1">The sequence shown here is derived from an EMBL/GenBank/DDBJ whole genome shotgun (WGS) entry which is preliminary data.</text>
</comment>
<organism evidence="1 2">
    <name type="scientific">Bauhinia variegata</name>
    <name type="common">Purple orchid tree</name>
    <name type="synonym">Phanera variegata</name>
    <dbReference type="NCBI Taxonomy" id="167791"/>
    <lineage>
        <taxon>Eukaryota</taxon>
        <taxon>Viridiplantae</taxon>
        <taxon>Streptophyta</taxon>
        <taxon>Embryophyta</taxon>
        <taxon>Tracheophyta</taxon>
        <taxon>Spermatophyta</taxon>
        <taxon>Magnoliopsida</taxon>
        <taxon>eudicotyledons</taxon>
        <taxon>Gunneridae</taxon>
        <taxon>Pentapetalae</taxon>
        <taxon>rosids</taxon>
        <taxon>fabids</taxon>
        <taxon>Fabales</taxon>
        <taxon>Fabaceae</taxon>
        <taxon>Cercidoideae</taxon>
        <taxon>Cercideae</taxon>
        <taxon>Bauhiniinae</taxon>
        <taxon>Bauhinia</taxon>
    </lineage>
</organism>
<keyword evidence="2" id="KW-1185">Reference proteome</keyword>
<accession>A0ACB9PDH8</accession>